<dbReference type="InterPro" id="IPR000792">
    <property type="entry name" value="Tscrpt_reg_LuxR_C"/>
</dbReference>
<proteinExistence type="predicted"/>
<dbReference type="AlphaFoldDB" id="A0A383F5U3"/>
<sequence length="110" mass="11855">LVGRTAGTSRFIEGQLESPVLAGALDDMVSGREQLVMPGKLGMRPLLERIAALQEKAEAQPAKASAYPDGLTQREIEVIRLVAAGKIEREIGEELFISINTAGDQVRNIL</sequence>
<dbReference type="Pfam" id="PF00196">
    <property type="entry name" value="GerE"/>
    <property type="match status" value="1"/>
</dbReference>
<feature type="non-terminal residue" evidence="5">
    <location>
        <position position="1"/>
    </location>
</feature>
<evidence type="ECO:0000256" key="3">
    <source>
        <dbReference type="ARBA" id="ARBA00023163"/>
    </source>
</evidence>
<dbReference type="PANTHER" id="PTHR44688">
    <property type="entry name" value="DNA-BINDING TRANSCRIPTIONAL ACTIVATOR DEVR_DOSR"/>
    <property type="match status" value="1"/>
</dbReference>
<dbReference type="InterPro" id="IPR036388">
    <property type="entry name" value="WH-like_DNA-bd_sf"/>
</dbReference>
<dbReference type="SMART" id="SM00421">
    <property type="entry name" value="HTH_LUXR"/>
    <property type="match status" value="1"/>
</dbReference>
<dbReference type="GO" id="GO:0006355">
    <property type="term" value="P:regulation of DNA-templated transcription"/>
    <property type="evidence" value="ECO:0007669"/>
    <property type="project" value="InterPro"/>
</dbReference>
<evidence type="ECO:0000313" key="5">
    <source>
        <dbReference type="EMBL" id="SVE64043.1"/>
    </source>
</evidence>
<reference evidence="5" key="1">
    <citation type="submission" date="2018-05" db="EMBL/GenBank/DDBJ databases">
        <authorList>
            <person name="Lanie J.A."/>
            <person name="Ng W.-L."/>
            <person name="Kazmierczak K.M."/>
            <person name="Andrzejewski T.M."/>
            <person name="Davidsen T.M."/>
            <person name="Wayne K.J."/>
            <person name="Tettelin H."/>
            <person name="Glass J.I."/>
            <person name="Rusch D."/>
            <person name="Podicherti R."/>
            <person name="Tsui H.-C.T."/>
            <person name="Winkler M.E."/>
        </authorList>
    </citation>
    <scope>NUCLEOTIDE SEQUENCE</scope>
</reference>
<dbReference type="GO" id="GO:0003677">
    <property type="term" value="F:DNA binding"/>
    <property type="evidence" value="ECO:0007669"/>
    <property type="project" value="UniProtKB-KW"/>
</dbReference>
<accession>A0A383F5U3</accession>
<dbReference type="SUPFAM" id="SSF46894">
    <property type="entry name" value="C-terminal effector domain of the bipartite response regulators"/>
    <property type="match status" value="1"/>
</dbReference>
<dbReference type="PRINTS" id="PR00038">
    <property type="entry name" value="HTHLUXR"/>
</dbReference>
<organism evidence="5">
    <name type="scientific">marine metagenome</name>
    <dbReference type="NCBI Taxonomy" id="408172"/>
    <lineage>
        <taxon>unclassified sequences</taxon>
        <taxon>metagenomes</taxon>
        <taxon>ecological metagenomes</taxon>
    </lineage>
</organism>
<dbReference type="EMBL" id="UINC01231489">
    <property type="protein sequence ID" value="SVE64043.1"/>
    <property type="molecule type" value="Genomic_DNA"/>
</dbReference>
<dbReference type="Gene3D" id="1.10.10.10">
    <property type="entry name" value="Winged helix-like DNA-binding domain superfamily/Winged helix DNA-binding domain"/>
    <property type="match status" value="1"/>
</dbReference>
<evidence type="ECO:0000256" key="2">
    <source>
        <dbReference type="ARBA" id="ARBA00023125"/>
    </source>
</evidence>
<keyword evidence="1" id="KW-0805">Transcription regulation</keyword>
<evidence type="ECO:0000256" key="1">
    <source>
        <dbReference type="ARBA" id="ARBA00023015"/>
    </source>
</evidence>
<feature type="domain" description="HTH luxR-type" evidence="4">
    <location>
        <begin position="64"/>
        <end position="110"/>
    </location>
</feature>
<dbReference type="PANTHER" id="PTHR44688:SF16">
    <property type="entry name" value="DNA-BINDING TRANSCRIPTIONAL ACTIVATOR DEVR_DOSR"/>
    <property type="match status" value="1"/>
</dbReference>
<protein>
    <recommendedName>
        <fullName evidence="4">HTH luxR-type domain-containing protein</fullName>
    </recommendedName>
</protein>
<keyword evidence="3" id="KW-0804">Transcription</keyword>
<gene>
    <name evidence="5" type="ORF">METZ01_LOCUS516897</name>
</gene>
<name>A0A383F5U3_9ZZZZ</name>
<dbReference type="PROSITE" id="PS50043">
    <property type="entry name" value="HTH_LUXR_2"/>
    <property type="match status" value="1"/>
</dbReference>
<feature type="non-terminal residue" evidence="5">
    <location>
        <position position="110"/>
    </location>
</feature>
<dbReference type="InterPro" id="IPR016032">
    <property type="entry name" value="Sig_transdc_resp-reg_C-effctor"/>
</dbReference>
<evidence type="ECO:0000259" key="4">
    <source>
        <dbReference type="PROSITE" id="PS50043"/>
    </source>
</evidence>
<keyword evidence="2" id="KW-0238">DNA-binding</keyword>